<dbReference type="InterPro" id="IPR051447">
    <property type="entry name" value="Lipoprotein-release_system"/>
</dbReference>
<keyword evidence="4 7" id="KW-0812">Transmembrane</keyword>
<sequence>MAPRPRRKPGSASTGYAGWCVMKILQLAFRNLWRHPQRTLFISSLVVIGSLFITMATAILDGATKGLETSLVGSLTGHLTLAAPTEEAYGLFGSEIPIVSDYEGIPAIDEGKRIFPLLGEIPGVSAYTSIVSCIASVSLSGFTQKSVVFGIDPATYFSVLSDIEILWGDPGELNRGGIFLNERWAKQAETQLKRPPAKGDSVVAAVASRGTFRLRTFYVAGVYRYKAPSDTLDRVVLADPTLVRSLVNYTLGNGSLATEAGLDNRADTSSGSIDDLFAVNQDIESSSTPGISLQSVESTLQDTKQRDSLVAVDHAAWSFILIRKDEHASINKVKSALEKVLKKNNVQIRILDWYTAAGSNALMLFALKAAFNVGVLFLVLGSLMMLINSLVISVLERTGEIGTLRALGAQRFFIIRLIVMEILVMSLGSAGIGVIITKVLLHTISSVGIVLKNPLLIGLFGGALLRPQLELSFVCMFFIGILLASLVASIYPIYLALSISPREAIHEGEG</sequence>
<name>A0A7C3E608_9SPIR</name>
<evidence type="ECO:0000256" key="5">
    <source>
        <dbReference type="ARBA" id="ARBA00022989"/>
    </source>
</evidence>
<comment type="caution">
    <text evidence="9">The sequence shown here is derived from an EMBL/GenBank/DDBJ whole genome shotgun (WGS) entry which is preliminary data.</text>
</comment>
<evidence type="ECO:0000256" key="4">
    <source>
        <dbReference type="ARBA" id="ARBA00022692"/>
    </source>
</evidence>
<comment type="subcellular location">
    <subcellularLocation>
        <location evidence="1">Cell membrane</location>
        <topology evidence="1">Multi-pass membrane protein</topology>
    </subcellularLocation>
</comment>
<reference evidence="9" key="1">
    <citation type="journal article" date="2020" name="mSystems">
        <title>Genome- and Community-Level Interaction Insights into Carbon Utilization and Element Cycling Functions of Hydrothermarchaeota in Hydrothermal Sediment.</title>
        <authorList>
            <person name="Zhou Z."/>
            <person name="Liu Y."/>
            <person name="Xu W."/>
            <person name="Pan J."/>
            <person name="Luo Z.H."/>
            <person name="Li M."/>
        </authorList>
    </citation>
    <scope>NUCLEOTIDE SEQUENCE [LARGE SCALE GENOMIC DNA]</scope>
    <source>
        <strain evidence="9">SpSt-503</strain>
    </source>
</reference>
<dbReference type="PANTHER" id="PTHR30489">
    <property type="entry name" value="LIPOPROTEIN-RELEASING SYSTEM TRANSMEMBRANE PROTEIN LOLE"/>
    <property type="match status" value="1"/>
</dbReference>
<organism evidence="9">
    <name type="scientific">Gracilinema caldarium</name>
    <dbReference type="NCBI Taxonomy" id="215591"/>
    <lineage>
        <taxon>Bacteria</taxon>
        <taxon>Pseudomonadati</taxon>
        <taxon>Spirochaetota</taxon>
        <taxon>Spirochaetia</taxon>
        <taxon>Spirochaetales</taxon>
        <taxon>Breznakiellaceae</taxon>
        <taxon>Gracilinema</taxon>
    </lineage>
</organism>
<accession>A0A7C3E608</accession>
<keyword evidence="5 7" id="KW-1133">Transmembrane helix</keyword>
<gene>
    <name evidence="9" type="ORF">ENS59_10890</name>
</gene>
<feature type="domain" description="ABC3 transporter permease C-terminal" evidence="8">
    <location>
        <begin position="374"/>
        <end position="501"/>
    </location>
</feature>
<keyword evidence="6 7" id="KW-0472">Membrane</keyword>
<comment type="similarity">
    <text evidence="2">Belongs to the ABC-4 integral membrane protein family. LolC/E subfamily.</text>
</comment>
<keyword evidence="3" id="KW-1003">Cell membrane</keyword>
<proteinExistence type="inferred from homology"/>
<feature type="transmembrane region" description="Helical" evidence="7">
    <location>
        <begin position="442"/>
        <end position="464"/>
    </location>
</feature>
<evidence type="ECO:0000256" key="7">
    <source>
        <dbReference type="SAM" id="Phobius"/>
    </source>
</evidence>
<evidence type="ECO:0000256" key="1">
    <source>
        <dbReference type="ARBA" id="ARBA00004651"/>
    </source>
</evidence>
<evidence type="ECO:0000256" key="6">
    <source>
        <dbReference type="ARBA" id="ARBA00023136"/>
    </source>
</evidence>
<dbReference type="EMBL" id="DSVL01000334">
    <property type="protein sequence ID" value="HFH29997.1"/>
    <property type="molecule type" value="Genomic_DNA"/>
</dbReference>
<feature type="transmembrane region" description="Helical" evidence="7">
    <location>
        <begin position="40"/>
        <end position="60"/>
    </location>
</feature>
<dbReference type="InterPro" id="IPR003838">
    <property type="entry name" value="ABC3_permease_C"/>
</dbReference>
<feature type="transmembrane region" description="Helical" evidence="7">
    <location>
        <begin position="471"/>
        <end position="494"/>
    </location>
</feature>
<dbReference type="PANTHER" id="PTHR30489:SF0">
    <property type="entry name" value="LIPOPROTEIN-RELEASING SYSTEM TRANSMEMBRANE PROTEIN LOLE"/>
    <property type="match status" value="1"/>
</dbReference>
<dbReference type="AlphaFoldDB" id="A0A7C3E608"/>
<feature type="transmembrane region" description="Helical" evidence="7">
    <location>
        <begin position="369"/>
        <end position="392"/>
    </location>
</feature>
<evidence type="ECO:0000259" key="8">
    <source>
        <dbReference type="Pfam" id="PF02687"/>
    </source>
</evidence>
<evidence type="ECO:0000256" key="2">
    <source>
        <dbReference type="ARBA" id="ARBA00005236"/>
    </source>
</evidence>
<feature type="transmembrane region" description="Helical" evidence="7">
    <location>
        <begin position="413"/>
        <end position="436"/>
    </location>
</feature>
<evidence type="ECO:0000313" key="9">
    <source>
        <dbReference type="EMBL" id="HFH29997.1"/>
    </source>
</evidence>
<dbReference type="GO" id="GO:0044874">
    <property type="term" value="P:lipoprotein localization to outer membrane"/>
    <property type="evidence" value="ECO:0007669"/>
    <property type="project" value="TreeGrafter"/>
</dbReference>
<dbReference type="GO" id="GO:0098797">
    <property type="term" value="C:plasma membrane protein complex"/>
    <property type="evidence" value="ECO:0007669"/>
    <property type="project" value="TreeGrafter"/>
</dbReference>
<dbReference type="Pfam" id="PF02687">
    <property type="entry name" value="FtsX"/>
    <property type="match status" value="1"/>
</dbReference>
<evidence type="ECO:0000256" key="3">
    <source>
        <dbReference type="ARBA" id="ARBA00022475"/>
    </source>
</evidence>
<protein>
    <submittedName>
        <fullName evidence="9">ABC transporter permease</fullName>
    </submittedName>
</protein>